<dbReference type="Gene3D" id="3.90.1720.10">
    <property type="entry name" value="endopeptidase domain like (from Nostoc punctiforme)"/>
    <property type="match status" value="1"/>
</dbReference>
<dbReference type="STRING" id="1454001.AW08_01539"/>
<dbReference type="InterPro" id="IPR038765">
    <property type="entry name" value="Papain-like_cys_pep_sf"/>
</dbReference>
<keyword evidence="1" id="KW-0378">Hydrolase</keyword>
<gene>
    <name evidence="1" type="ORF">AW08_01539</name>
</gene>
<dbReference type="SUPFAM" id="SSF54001">
    <property type="entry name" value="Cysteine proteinases"/>
    <property type="match status" value="1"/>
</dbReference>
<name>A0A011PNQ8_9PROT</name>
<organism evidence="1 2">
    <name type="scientific">Candidatus Accumulibacter adjunctus</name>
    <dbReference type="NCBI Taxonomy" id="1454001"/>
    <lineage>
        <taxon>Bacteria</taxon>
        <taxon>Pseudomonadati</taxon>
        <taxon>Pseudomonadota</taxon>
        <taxon>Betaproteobacteria</taxon>
        <taxon>Candidatus Accumulibacter</taxon>
    </lineage>
</organism>
<dbReference type="EMBL" id="JFAX01000007">
    <property type="protein sequence ID" value="EXI67934.1"/>
    <property type="molecule type" value="Genomic_DNA"/>
</dbReference>
<dbReference type="Pfam" id="PF05708">
    <property type="entry name" value="Peptidase_C92"/>
    <property type="match status" value="1"/>
</dbReference>
<dbReference type="PATRIC" id="fig|1454001.3.peg.1616"/>
<dbReference type="InterPro" id="IPR024453">
    <property type="entry name" value="Peptidase_C92"/>
</dbReference>
<dbReference type="Proteomes" id="UP000020218">
    <property type="component" value="Unassembled WGS sequence"/>
</dbReference>
<comment type="caution">
    <text evidence="1">The sequence shown here is derived from an EMBL/GenBank/DDBJ whole genome shotgun (WGS) entry which is preliminary data.</text>
</comment>
<evidence type="ECO:0000313" key="2">
    <source>
        <dbReference type="Proteomes" id="UP000020218"/>
    </source>
</evidence>
<dbReference type="GO" id="GO:0016787">
    <property type="term" value="F:hydrolase activity"/>
    <property type="evidence" value="ECO:0007669"/>
    <property type="project" value="UniProtKB-KW"/>
</dbReference>
<proteinExistence type="predicted"/>
<keyword evidence="2" id="KW-1185">Reference proteome</keyword>
<dbReference type="AlphaFoldDB" id="A0A011PNQ8"/>
<reference evidence="1" key="1">
    <citation type="submission" date="2014-02" db="EMBL/GenBank/DDBJ databases">
        <title>Expanding our view of genomic diversity in Candidatus Accumulibacter clades.</title>
        <authorList>
            <person name="Skennerton C.T."/>
            <person name="Barr J.J."/>
            <person name="Slater F.R."/>
            <person name="Bond P.L."/>
            <person name="Tyson G.W."/>
        </authorList>
    </citation>
    <scope>NUCLEOTIDE SEQUENCE [LARGE SCALE GENOMIC DNA]</scope>
</reference>
<evidence type="ECO:0000313" key="1">
    <source>
        <dbReference type="EMBL" id="EXI67934.1"/>
    </source>
</evidence>
<sequence length="196" mass="23326">MADRLAVKAVARLPVLDYPQVREQLRTGDIIFCSGTYLFSRIIQWFTRSVWSHVGIVYRDDGLQRIFVLESETAIGVRLVPLSKYLRDYHGRNKPYRGRIVIGRIRPQVDPQSLKQAISFGMDELTRPYDNWEICRIAIRILFRRGRKVRDRKYICSELVYEAFRKAGIDFRFHRRSISPDDIWNDEQLEMQFRIL</sequence>
<accession>A0A011PNQ8</accession>
<protein>
    <submittedName>
        <fullName evidence="1">Distant relative of cell wall-associated hydrolase</fullName>
    </submittedName>
</protein>